<keyword evidence="2" id="KW-1185">Reference proteome</keyword>
<dbReference type="InterPro" id="IPR058093">
    <property type="entry name" value="LA_2272-like"/>
</dbReference>
<proteinExistence type="predicted"/>
<dbReference type="Proteomes" id="UP001497416">
    <property type="component" value="Unassembled WGS sequence"/>
</dbReference>
<sequence>MKRIILISTLLCFSISHSQKRKVRPLLWTHHSDNTDIYGVSVGLYPSDLEYQTTYSRTFGVRIAASPISLLHIFGGKPSQGNSTHKTYGINFSTGSLIKMDVHGISGTVITNNLKKMNGISVSILSNQIESANGIIAAFGGNGVVQGNGIMIGGPWSNTAKDFNGIQISFQNDIIEYGTGIQIGLFNNAKRFNGIQIGLWNKINGKGFPFINWDF</sequence>
<organism evidence="1 2">
    <name type="scientific">Tenacibaculum platacis</name>
    <dbReference type="NCBI Taxonomy" id="3137852"/>
    <lineage>
        <taxon>Bacteria</taxon>
        <taxon>Pseudomonadati</taxon>
        <taxon>Bacteroidota</taxon>
        <taxon>Flavobacteriia</taxon>
        <taxon>Flavobacteriales</taxon>
        <taxon>Flavobacteriaceae</taxon>
        <taxon>Tenacibaculum</taxon>
    </lineage>
</organism>
<protein>
    <submittedName>
        <fullName evidence="1">Uncharacterized protein</fullName>
    </submittedName>
</protein>
<dbReference type="RefSeq" id="WP_348709796.1">
    <property type="nucleotide sequence ID" value="NZ_CAXIXY010000003.1"/>
</dbReference>
<name>A0ABM9NRA8_9FLAO</name>
<gene>
    <name evidence="1" type="ORF">T190607A01A_10278</name>
</gene>
<reference evidence="1 2" key="1">
    <citation type="submission" date="2024-05" db="EMBL/GenBank/DDBJ databases">
        <authorList>
            <person name="Duchaud E."/>
        </authorList>
    </citation>
    <scope>NUCLEOTIDE SEQUENCE [LARGE SCALE GENOMIC DNA]</scope>
    <source>
        <strain evidence="1">Ena-SAMPLE-TAB-13-05-2024-13:56:06:370-140302</strain>
    </source>
</reference>
<evidence type="ECO:0000313" key="2">
    <source>
        <dbReference type="Proteomes" id="UP001497416"/>
    </source>
</evidence>
<accession>A0ABM9NRA8</accession>
<dbReference type="NCBIfam" id="NF047436">
    <property type="entry name" value="LA_2272_repeat"/>
    <property type="match status" value="1"/>
</dbReference>
<evidence type="ECO:0000313" key="1">
    <source>
        <dbReference type="EMBL" id="CAL2075951.1"/>
    </source>
</evidence>
<dbReference type="EMBL" id="CAXIXY010000003">
    <property type="protein sequence ID" value="CAL2075951.1"/>
    <property type="molecule type" value="Genomic_DNA"/>
</dbReference>
<comment type="caution">
    <text evidence="1">The sequence shown here is derived from an EMBL/GenBank/DDBJ whole genome shotgun (WGS) entry which is preliminary data.</text>
</comment>